<dbReference type="GO" id="GO:0016616">
    <property type="term" value="F:oxidoreductase activity, acting on the CH-OH group of donors, NAD or NADP as acceptor"/>
    <property type="evidence" value="ECO:0007669"/>
    <property type="project" value="TreeGrafter"/>
</dbReference>
<keyword evidence="2" id="KW-0560">Oxidoreductase</keyword>
<dbReference type="PANTHER" id="PTHR42760">
    <property type="entry name" value="SHORT-CHAIN DEHYDROGENASES/REDUCTASES FAMILY MEMBER"/>
    <property type="match status" value="1"/>
</dbReference>
<dbReference type="AlphaFoldDB" id="A0A1C4F838"/>
<evidence type="ECO:0000313" key="4">
    <source>
        <dbReference type="Proteomes" id="UP000242818"/>
    </source>
</evidence>
<dbReference type="OrthoDB" id="9788235at2"/>
<proteinExistence type="inferred from homology"/>
<reference evidence="3 4" key="1">
    <citation type="submission" date="2016-08" db="EMBL/GenBank/DDBJ databases">
        <authorList>
            <person name="Seilhamer J.J."/>
        </authorList>
    </citation>
    <scope>NUCLEOTIDE SEQUENCE [LARGE SCALE GENOMIC DNA]</scope>
    <source>
        <strain evidence="3 4">A37T2</strain>
    </source>
</reference>
<dbReference type="SUPFAM" id="SSF51735">
    <property type="entry name" value="NAD(P)-binding Rossmann-fold domains"/>
    <property type="match status" value="1"/>
</dbReference>
<sequence>MNNIKQKVIVVTGGMGLLGSEFITYLRNHEALVIAVDKVGETDINTHYINADITDVDSIKSAIKLIVDKFGRIDGWVNNAYPRTADWGKQEFSEESMESFEKNVTWHLVGYVKCCQQVLNQMKKQRNGSLINVASIYGIVGPDFSIYEGTTIVNPSAYAAIKGGLINFTRYLAAYYGSHGVRVNCISPGGIFDHQPFQFVRQYEAKVPLRRLGTPQDIAPSVAFLLSEAANYITGHNLVIDGGWTAI</sequence>
<dbReference type="PANTHER" id="PTHR42760:SF133">
    <property type="entry name" value="3-OXOACYL-[ACYL-CARRIER-PROTEIN] REDUCTASE"/>
    <property type="match status" value="1"/>
</dbReference>
<comment type="similarity">
    <text evidence="1">Belongs to the short-chain dehydrogenases/reductases (SDR) family.</text>
</comment>
<dbReference type="PRINTS" id="PR00080">
    <property type="entry name" value="SDRFAMILY"/>
</dbReference>
<name>A0A1C4F838_9BACT</name>
<dbReference type="STRING" id="1335309.GA0116948_11288"/>
<protein>
    <submittedName>
        <fullName evidence="3">NAD(P)-dependent dehydrogenase, short-chain alcohol dehydrogenase family</fullName>
    </submittedName>
</protein>
<dbReference type="PRINTS" id="PR00081">
    <property type="entry name" value="GDHRDH"/>
</dbReference>
<accession>A0A1C4F838</accession>
<dbReference type="Pfam" id="PF13561">
    <property type="entry name" value="adh_short_C2"/>
    <property type="match status" value="1"/>
</dbReference>
<evidence type="ECO:0000313" key="3">
    <source>
        <dbReference type="EMBL" id="SCC52004.1"/>
    </source>
</evidence>
<dbReference type="RefSeq" id="WP_089713949.1">
    <property type="nucleotide sequence ID" value="NZ_FMAR01000012.1"/>
</dbReference>
<organism evidence="3 4">
    <name type="scientific">Chitinophaga costaii</name>
    <dbReference type="NCBI Taxonomy" id="1335309"/>
    <lineage>
        <taxon>Bacteria</taxon>
        <taxon>Pseudomonadati</taxon>
        <taxon>Bacteroidota</taxon>
        <taxon>Chitinophagia</taxon>
        <taxon>Chitinophagales</taxon>
        <taxon>Chitinophagaceae</taxon>
        <taxon>Chitinophaga</taxon>
    </lineage>
</organism>
<gene>
    <name evidence="3" type="ORF">GA0116948_11288</name>
</gene>
<dbReference type="InterPro" id="IPR002347">
    <property type="entry name" value="SDR_fam"/>
</dbReference>
<dbReference type="Proteomes" id="UP000242818">
    <property type="component" value="Unassembled WGS sequence"/>
</dbReference>
<evidence type="ECO:0000256" key="2">
    <source>
        <dbReference type="ARBA" id="ARBA00023002"/>
    </source>
</evidence>
<dbReference type="InterPro" id="IPR036291">
    <property type="entry name" value="NAD(P)-bd_dom_sf"/>
</dbReference>
<dbReference type="EMBL" id="FMAR01000012">
    <property type="protein sequence ID" value="SCC52004.1"/>
    <property type="molecule type" value="Genomic_DNA"/>
</dbReference>
<evidence type="ECO:0000256" key="1">
    <source>
        <dbReference type="ARBA" id="ARBA00006484"/>
    </source>
</evidence>
<dbReference type="Gene3D" id="3.40.50.720">
    <property type="entry name" value="NAD(P)-binding Rossmann-like Domain"/>
    <property type="match status" value="1"/>
</dbReference>
<keyword evidence="4" id="KW-1185">Reference proteome</keyword>